<gene>
    <name evidence="2" type="ORF">EVA_06809</name>
</gene>
<dbReference type="EMBL" id="AMCI01001586">
    <property type="protein sequence ID" value="EJX05082.1"/>
    <property type="molecule type" value="Genomic_DNA"/>
</dbReference>
<dbReference type="PANTHER" id="PTHR36111">
    <property type="entry name" value="INNER MEMBRANE PROTEIN-RELATED"/>
    <property type="match status" value="1"/>
</dbReference>
<organism evidence="2">
    <name type="scientific">gut metagenome</name>
    <dbReference type="NCBI Taxonomy" id="749906"/>
    <lineage>
        <taxon>unclassified sequences</taxon>
        <taxon>metagenomes</taxon>
        <taxon>organismal metagenomes</taxon>
    </lineage>
</organism>
<evidence type="ECO:0000313" key="2">
    <source>
        <dbReference type="EMBL" id="EJX05082.1"/>
    </source>
</evidence>
<reference evidence="2" key="1">
    <citation type="journal article" date="2012" name="PLoS ONE">
        <title>Gene sets for utilization of primary and secondary nutrition supplies in the distal gut of endangered iberian lynx.</title>
        <authorList>
            <person name="Alcaide M."/>
            <person name="Messina E."/>
            <person name="Richter M."/>
            <person name="Bargiela R."/>
            <person name="Peplies J."/>
            <person name="Huws S.A."/>
            <person name="Newbold C.J."/>
            <person name="Golyshin P.N."/>
            <person name="Simon M.A."/>
            <person name="Lopez G."/>
            <person name="Yakimov M.M."/>
            <person name="Ferrer M."/>
        </authorList>
    </citation>
    <scope>NUCLEOTIDE SEQUENCE</scope>
</reference>
<feature type="transmembrane region" description="Helical" evidence="1">
    <location>
        <begin position="35"/>
        <end position="52"/>
    </location>
</feature>
<dbReference type="InterPro" id="IPR007563">
    <property type="entry name" value="DUF554"/>
</dbReference>
<keyword evidence="1" id="KW-0472">Membrane</keyword>
<proteinExistence type="predicted"/>
<dbReference type="PANTHER" id="PTHR36111:SF2">
    <property type="entry name" value="INNER MEMBRANE PROTEIN"/>
    <property type="match status" value="1"/>
</dbReference>
<dbReference type="Pfam" id="PF04474">
    <property type="entry name" value="DUF554"/>
    <property type="match status" value="1"/>
</dbReference>
<feature type="transmembrane region" description="Helical" evidence="1">
    <location>
        <begin position="105"/>
        <end position="124"/>
    </location>
</feature>
<evidence type="ECO:0000256" key="1">
    <source>
        <dbReference type="SAM" id="Phobius"/>
    </source>
</evidence>
<protein>
    <submittedName>
        <fullName evidence="2">Membrane protein containing DUF554</fullName>
    </submittedName>
</protein>
<feature type="transmembrane region" description="Helical" evidence="1">
    <location>
        <begin position="144"/>
        <end position="166"/>
    </location>
</feature>
<sequence length="167" mass="17068">MSGLGTLVNSGAIILGSLIGLFLKRGLPEKWQQTIMSSIALCVFVIGVQMAMQTGNMIIVIISLVLGSIIGEIINIEERMNNLGVLLGQHLAKGSSSIAGQIAEGFVNSSILFCTGAMAIVGSIQDGLAGDCATLFAKSTLDGIVALLLTANVGVGVMLSAVSVGVY</sequence>
<keyword evidence="1" id="KW-1133">Transmembrane helix</keyword>
<comment type="caution">
    <text evidence="2">The sequence shown here is derived from an EMBL/GenBank/DDBJ whole genome shotgun (WGS) entry which is preliminary data.</text>
</comment>
<feature type="non-terminal residue" evidence="2">
    <location>
        <position position="167"/>
    </location>
</feature>
<name>J9GCM9_9ZZZZ</name>
<accession>J9GCM9</accession>
<keyword evidence="1" id="KW-0812">Transmembrane</keyword>
<feature type="transmembrane region" description="Helical" evidence="1">
    <location>
        <begin position="58"/>
        <end position="76"/>
    </location>
</feature>
<dbReference type="AlphaFoldDB" id="J9GCM9"/>
<feature type="transmembrane region" description="Helical" evidence="1">
    <location>
        <begin position="6"/>
        <end position="23"/>
    </location>
</feature>